<protein>
    <recommendedName>
        <fullName evidence="8">Homeobox domain-containing protein</fullName>
    </recommendedName>
</protein>
<dbReference type="EMBL" id="JAAAXW010000327">
    <property type="protein sequence ID" value="KAF9538179.1"/>
    <property type="molecule type" value="Genomic_DNA"/>
</dbReference>
<evidence type="ECO:0000256" key="5">
    <source>
        <dbReference type="PROSITE-ProRule" id="PRU00108"/>
    </source>
</evidence>
<dbReference type="Pfam" id="PF24818">
    <property type="entry name" value="PH_TRF2_HOY1"/>
    <property type="match status" value="1"/>
</dbReference>
<feature type="compositionally biased region" description="Polar residues" evidence="7">
    <location>
        <begin position="1"/>
        <end position="10"/>
    </location>
</feature>
<dbReference type="Pfam" id="PF00046">
    <property type="entry name" value="Homeodomain"/>
    <property type="match status" value="1"/>
</dbReference>
<dbReference type="PANTHER" id="PTHR24324">
    <property type="entry name" value="HOMEOBOX PROTEIN HHEX"/>
    <property type="match status" value="1"/>
</dbReference>
<sequence>MSQNSPNGDPSSSPSLSASSPTSTTSKKRTRASAEQLAILEDTFLTNQSPNSKVREILAKKVKMSERSIQIWFQNRRAKVKQAQKRTELVQQEAMKAQYLSNCAAAGIPPQPLYAFNAPSGAGVKPFPMGGHLHPAALARAPLARANSYDAARSSAVQARMAQTGLGINVPGAGGPGLWNGQPPFGIQQPGHPGFAFRPNVPQAMGAAARGVKRSFDGANGPLSAGAVPKPLHFPGAVGADGLPEGMASPDMMFGAGMVPTASQIPTMPTFNCDNLAIGTWRRMSTSNTDLSCFYCPTTRIMTWQIIDHSARFKMTFPLSSISRIEYYEVDPMYSQVDFDLIETPQFFMETVSEDQQRDWKKCSDFTEAKQATLVMRHTIHGLSSALKMQVMSLTIAYPPLQAITQYRETHFPAQFHAYTAPIPQIAQFVDPTQYDRRFANPLTAGSFLNMNNDGLDSGGEGSDIGEDLYDSVNGFGTHFTSTTSALLDLGADGIQHPRLKSRRTASMPTPAITNFLTTGLNSVPYHSSPLSMYSTTGNESAANPGGLLGASAATAAAVAAAATSAASDATSASSESGSAPATTVPASTAEGTSTASATTSAPATAAEVLGASMAALTTGVVTPSTLTSAPISTTLAPSMIATASIMPKVTITTLSDSTENGGSGTESTTVVHSEDEQEKGSKETTATLQNDFGTETKENENPMGLTSQFNEFLAQAVVSTTAQMNSSFVPAGFGAGMMYGGAGQMHAGQGFQLTLSEDGSDAGYEFNSGYYGMMPEQASFVSMSDLEGQQTDGEDSTFGGY</sequence>
<feature type="compositionally biased region" description="Low complexity" evidence="7">
    <location>
        <begin position="11"/>
        <end position="25"/>
    </location>
</feature>
<evidence type="ECO:0000259" key="8">
    <source>
        <dbReference type="PROSITE" id="PS50071"/>
    </source>
</evidence>
<comment type="subcellular location">
    <subcellularLocation>
        <location evidence="1 5 6">Nucleus</location>
    </subcellularLocation>
</comment>
<dbReference type="GO" id="GO:0000981">
    <property type="term" value="F:DNA-binding transcription factor activity, RNA polymerase II-specific"/>
    <property type="evidence" value="ECO:0007669"/>
    <property type="project" value="InterPro"/>
</dbReference>
<dbReference type="CDD" id="cd00086">
    <property type="entry name" value="homeodomain"/>
    <property type="match status" value="1"/>
</dbReference>
<dbReference type="GO" id="GO:0000978">
    <property type="term" value="F:RNA polymerase II cis-regulatory region sequence-specific DNA binding"/>
    <property type="evidence" value="ECO:0007669"/>
    <property type="project" value="TreeGrafter"/>
</dbReference>
<evidence type="ECO:0000313" key="9">
    <source>
        <dbReference type="EMBL" id="KAF9538179.1"/>
    </source>
</evidence>
<evidence type="ECO:0000256" key="6">
    <source>
        <dbReference type="RuleBase" id="RU000682"/>
    </source>
</evidence>
<evidence type="ECO:0000256" key="2">
    <source>
        <dbReference type="ARBA" id="ARBA00023125"/>
    </source>
</evidence>
<feature type="region of interest" description="Disordered" evidence="7">
    <location>
        <begin position="655"/>
        <end position="687"/>
    </location>
</feature>
<dbReference type="InterPro" id="IPR009057">
    <property type="entry name" value="Homeodomain-like_sf"/>
</dbReference>
<evidence type="ECO:0000256" key="7">
    <source>
        <dbReference type="SAM" id="MobiDB-lite"/>
    </source>
</evidence>
<feature type="domain" description="Homeobox" evidence="8">
    <location>
        <begin position="23"/>
        <end position="83"/>
    </location>
</feature>
<name>A0A9P6EYC6_9FUNG</name>
<keyword evidence="2 5" id="KW-0238">DNA-binding</keyword>
<evidence type="ECO:0000256" key="1">
    <source>
        <dbReference type="ARBA" id="ARBA00004123"/>
    </source>
</evidence>
<dbReference type="InterPro" id="IPR017970">
    <property type="entry name" value="Homeobox_CS"/>
</dbReference>
<feature type="compositionally biased region" description="Basic and acidic residues" evidence="7">
    <location>
        <begin position="673"/>
        <end position="683"/>
    </location>
</feature>
<evidence type="ECO:0000256" key="4">
    <source>
        <dbReference type="ARBA" id="ARBA00023242"/>
    </source>
</evidence>
<keyword evidence="4 5" id="KW-0539">Nucleus</keyword>
<gene>
    <name evidence="9" type="ORF">EC957_007113</name>
</gene>
<keyword evidence="3 5" id="KW-0371">Homeobox</keyword>
<reference evidence="9" key="1">
    <citation type="journal article" date="2020" name="Fungal Divers.">
        <title>Resolving the Mortierellaceae phylogeny through synthesis of multi-gene phylogenetics and phylogenomics.</title>
        <authorList>
            <person name="Vandepol N."/>
            <person name="Liber J."/>
            <person name="Desiro A."/>
            <person name="Na H."/>
            <person name="Kennedy M."/>
            <person name="Barry K."/>
            <person name="Grigoriev I.V."/>
            <person name="Miller A.N."/>
            <person name="O'Donnell K."/>
            <person name="Stajich J.E."/>
            <person name="Bonito G."/>
        </authorList>
    </citation>
    <scope>NUCLEOTIDE SEQUENCE</scope>
    <source>
        <strain evidence="9">NRRL 2591</strain>
    </source>
</reference>
<proteinExistence type="predicted"/>
<feature type="DNA-binding region" description="Homeobox" evidence="5">
    <location>
        <begin position="25"/>
        <end position="84"/>
    </location>
</feature>
<dbReference type="Gene3D" id="1.10.10.60">
    <property type="entry name" value="Homeodomain-like"/>
    <property type="match status" value="1"/>
</dbReference>
<keyword evidence="10" id="KW-1185">Reference proteome</keyword>
<evidence type="ECO:0000256" key="3">
    <source>
        <dbReference type="ARBA" id="ARBA00023155"/>
    </source>
</evidence>
<evidence type="ECO:0000313" key="10">
    <source>
        <dbReference type="Proteomes" id="UP000723463"/>
    </source>
</evidence>
<dbReference type="GO" id="GO:0005634">
    <property type="term" value="C:nucleus"/>
    <property type="evidence" value="ECO:0007669"/>
    <property type="project" value="UniProtKB-SubCell"/>
</dbReference>
<dbReference type="InterPro" id="IPR001356">
    <property type="entry name" value="HD"/>
</dbReference>
<dbReference type="PROSITE" id="PS00027">
    <property type="entry name" value="HOMEOBOX_1"/>
    <property type="match status" value="1"/>
</dbReference>
<feature type="region of interest" description="Disordered" evidence="7">
    <location>
        <begin position="1"/>
        <end position="33"/>
    </location>
</feature>
<feature type="region of interest" description="Disordered" evidence="7">
    <location>
        <begin position="570"/>
        <end position="599"/>
    </location>
</feature>
<dbReference type="PROSITE" id="PS50071">
    <property type="entry name" value="HOMEOBOX_2"/>
    <property type="match status" value="1"/>
</dbReference>
<organism evidence="9 10">
    <name type="scientific">Mortierella hygrophila</name>
    <dbReference type="NCBI Taxonomy" id="979708"/>
    <lineage>
        <taxon>Eukaryota</taxon>
        <taxon>Fungi</taxon>
        <taxon>Fungi incertae sedis</taxon>
        <taxon>Mucoromycota</taxon>
        <taxon>Mortierellomycotina</taxon>
        <taxon>Mortierellomycetes</taxon>
        <taxon>Mortierellales</taxon>
        <taxon>Mortierellaceae</taxon>
        <taxon>Mortierella</taxon>
    </lineage>
</organism>
<dbReference type="PANTHER" id="PTHR24324:SF5">
    <property type="entry name" value="HEMATOPOIETICALLY-EXPRESSED HOMEOBOX PROTEIN HHEX"/>
    <property type="match status" value="1"/>
</dbReference>
<dbReference type="AlphaFoldDB" id="A0A9P6EYC6"/>
<accession>A0A9P6EYC6</accession>
<dbReference type="InterPro" id="IPR057939">
    <property type="entry name" value="TRF2_HOY1_PH"/>
</dbReference>
<feature type="compositionally biased region" description="Low complexity" evidence="7">
    <location>
        <begin position="658"/>
        <end position="672"/>
    </location>
</feature>
<dbReference type="GO" id="GO:0030154">
    <property type="term" value="P:cell differentiation"/>
    <property type="evidence" value="ECO:0007669"/>
    <property type="project" value="TreeGrafter"/>
</dbReference>
<dbReference type="InterPro" id="IPR051000">
    <property type="entry name" value="Homeobox_DNA-bind_prot"/>
</dbReference>
<dbReference type="Proteomes" id="UP000723463">
    <property type="component" value="Unassembled WGS sequence"/>
</dbReference>
<dbReference type="SMART" id="SM00389">
    <property type="entry name" value="HOX"/>
    <property type="match status" value="1"/>
</dbReference>
<dbReference type="SUPFAM" id="SSF46689">
    <property type="entry name" value="Homeodomain-like"/>
    <property type="match status" value="1"/>
</dbReference>
<comment type="caution">
    <text evidence="9">The sequence shown here is derived from an EMBL/GenBank/DDBJ whole genome shotgun (WGS) entry which is preliminary data.</text>
</comment>